<dbReference type="Proteomes" id="UP001304895">
    <property type="component" value="Unassembled WGS sequence"/>
</dbReference>
<reference evidence="2" key="1">
    <citation type="journal article" date="2023" name="Mol. Phylogenet. Evol.">
        <title>Genome-scale phylogeny and comparative genomics of the fungal order Sordariales.</title>
        <authorList>
            <person name="Hensen N."/>
            <person name="Bonometti L."/>
            <person name="Westerberg I."/>
            <person name="Brannstrom I.O."/>
            <person name="Guillou S."/>
            <person name="Cros-Aarteil S."/>
            <person name="Calhoun S."/>
            <person name="Haridas S."/>
            <person name="Kuo A."/>
            <person name="Mondo S."/>
            <person name="Pangilinan J."/>
            <person name="Riley R."/>
            <person name="LaButti K."/>
            <person name="Andreopoulos B."/>
            <person name="Lipzen A."/>
            <person name="Chen C."/>
            <person name="Yan M."/>
            <person name="Daum C."/>
            <person name="Ng V."/>
            <person name="Clum A."/>
            <person name="Steindorff A."/>
            <person name="Ohm R.A."/>
            <person name="Martin F."/>
            <person name="Silar P."/>
            <person name="Natvig D.O."/>
            <person name="Lalanne C."/>
            <person name="Gautier V."/>
            <person name="Ament-Velasquez S.L."/>
            <person name="Kruys A."/>
            <person name="Hutchinson M.I."/>
            <person name="Powell A.J."/>
            <person name="Barry K."/>
            <person name="Miller A.N."/>
            <person name="Grigoriev I.V."/>
            <person name="Debuchy R."/>
            <person name="Gladieux P."/>
            <person name="Hiltunen Thoren M."/>
            <person name="Johannesson H."/>
        </authorList>
    </citation>
    <scope>NUCLEOTIDE SEQUENCE</scope>
    <source>
        <strain evidence="2">CBS 123565</strain>
    </source>
</reference>
<name>A0AAN6ZBM2_9PEZI</name>
<keyword evidence="3" id="KW-1185">Reference proteome</keyword>
<reference evidence="2" key="2">
    <citation type="submission" date="2023-05" db="EMBL/GenBank/DDBJ databases">
        <authorList>
            <consortium name="Lawrence Berkeley National Laboratory"/>
            <person name="Steindorff A."/>
            <person name="Hensen N."/>
            <person name="Bonometti L."/>
            <person name="Westerberg I."/>
            <person name="Brannstrom I.O."/>
            <person name="Guillou S."/>
            <person name="Cros-Aarteil S."/>
            <person name="Calhoun S."/>
            <person name="Haridas S."/>
            <person name="Kuo A."/>
            <person name="Mondo S."/>
            <person name="Pangilinan J."/>
            <person name="Riley R."/>
            <person name="Labutti K."/>
            <person name="Andreopoulos B."/>
            <person name="Lipzen A."/>
            <person name="Chen C."/>
            <person name="Yanf M."/>
            <person name="Daum C."/>
            <person name="Ng V."/>
            <person name="Clum A."/>
            <person name="Ohm R."/>
            <person name="Martin F."/>
            <person name="Silar P."/>
            <person name="Natvig D."/>
            <person name="Lalanne C."/>
            <person name="Gautier V."/>
            <person name="Ament-Velasquez S.L."/>
            <person name="Kruys A."/>
            <person name="Hutchinson M.I."/>
            <person name="Powell A.J."/>
            <person name="Barry K."/>
            <person name="Miller A.N."/>
            <person name="Grigoriev I.V."/>
            <person name="Debuchy R."/>
            <person name="Gladieux P."/>
            <person name="Thoren M.H."/>
            <person name="Johannesson H."/>
        </authorList>
    </citation>
    <scope>NUCLEOTIDE SEQUENCE</scope>
    <source>
        <strain evidence="2">CBS 123565</strain>
    </source>
</reference>
<keyword evidence="1" id="KW-0472">Membrane</keyword>
<dbReference type="EMBL" id="MU853421">
    <property type="protein sequence ID" value="KAK4131858.1"/>
    <property type="molecule type" value="Genomic_DNA"/>
</dbReference>
<organism evidence="2 3">
    <name type="scientific">Trichocladium antarcticum</name>
    <dbReference type="NCBI Taxonomy" id="1450529"/>
    <lineage>
        <taxon>Eukaryota</taxon>
        <taxon>Fungi</taxon>
        <taxon>Dikarya</taxon>
        <taxon>Ascomycota</taxon>
        <taxon>Pezizomycotina</taxon>
        <taxon>Sordariomycetes</taxon>
        <taxon>Sordariomycetidae</taxon>
        <taxon>Sordariales</taxon>
        <taxon>Chaetomiaceae</taxon>
        <taxon>Trichocladium</taxon>
    </lineage>
</organism>
<sequence length="161" mass="17383">MFGEADKGGGGSWYFGFWEAAHNGLADGLEHGRRLEDSSTAIFRLGFVPSGAYIPLIAASRFFTPVVITASRRSGSAYPSWLWNTSYSLPFWRLGLRQWDGRGGLCFVSMGVCLLYVFTLGVVSASLFSSPLSSLPGSLRVAVWTSLVCAGHRSSGARCQT</sequence>
<dbReference type="AlphaFoldDB" id="A0AAN6ZBM2"/>
<evidence type="ECO:0000313" key="3">
    <source>
        <dbReference type="Proteomes" id="UP001304895"/>
    </source>
</evidence>
<feature type="transmembrane region" description="Helical" evidence="1">
    <location>
        <begin position="103"/>
        <end position="128"/>
    </location>
</feature>
<gene>
    <name evidence="2" type="ORF">BT67DRAFT_136979</name>
</gene>
<keyword evidence="1" id="KW-0812">Transmembrane</keyword>
<accession>A0AAN6ZBM2</accession>
<proteinExistence type="predicted"/>
<keyword evidence="1" id="KW-1133">Transmembrane helix</keyword>
<comment type="caution">
    <text evidence="2">The sequence shown here is derived from an EMBL/GenBank/DDBJ whole genome shotgun (WGS) entry which is preliminary data.</text>
</comment>
<evidence type="ECO:0000313" key="2">
    <source>
        <dbReference type="EMBL" id="KAK4131858.1"/>
    </source>
</evidence>
<protein>
    <submittedName>
        <fullName evidence="2">Uncharacterized protein</fullName>
    </submittedName>
</protein>
<evidence type="ECO:0000256" key="1">
    <source>
        <dbReference type="SAM" id="Phobius"/>
    </source>
</evidence>